<evidence type="ECO:0000313" key="1">
    <source>
        <dbReference type="EMBL" id="KAH9679914.1"/>
    </source>
</evidence>
<dbReference type="EMBL" id="CM039178">
    <property type="protein sequence ID" value="KAH9679914.1"/>
    <property type="molecule type" value="Genomic_DNA"/>
</dbReference>
<organism evidence="1 2">
    <name type="scientific">Citrus sinensis</name>
    <name type="common">Sweet orange</name>
    <name type="synonym">Citrus aurantium var. sinensis</name>
    <dbReference type="NCBI Taxonomy" id="2711"/>
    <lineage>
        <taxon>Eukaryota</taxon>
        <taxon>Viridiplantae</taxon>
        <taxon>Streptophyta</taxon>
        <taxon>Embryophyta</taxon>
        <taxon>Tracheophyta</taxon>
        <taxon>Spermatophyta</taxon>
        <taxon>Magnoliopsida</taxon>
        <taxon>eudicotyledons</taxon>
        <taxon>Gunneridae</taxon>
        <taxon>Pentapetalae</taxon>
        <taxon>rosids</taxon>
        <taxon>malvids</taxon>
        <taxon>Sapindales</taxon>
        <taxon>Rutaceae</taxon>
        <taxon>Aurantioideae</taxon>
        <taxon>Citrus</taxon>
    </lineage>
</organism>
<keyword evidence="1" id="KW-0548">Nucleotidyltransferase</keyword>
<keyword evidence="2" id="KW-1185">Reference proteome</keyword>
<protein>
    <submittedName>
        <fullName evidence="1">Reverse transcriptase domain-containing protein</fullName>
    </submittedName>
</protein>
<comment type="caution">
    <text evidence="1">The sequence shown here is derived from an EMBL/GenBank/DDBJ whole genome shotgun (WGS) entry which is preliminary data.</text>
</comment>
<gene>
    <name evidence="1" type="ORF">KPL71_026340</name>
</gene>
<sequence length="953" mass="107513">MPRHQLENRGIHLEPYAIVKVTTEQNSLLLAPFSEVEVKDALFDMHPDKSPGPDGMNPAFYQKFWHIVGKDVISACLAFINDCSFPVGLNDTSIVLIPKKQRPEMLSDMRPIALCNVIYKIVSKMLANRMKVVLDSVISEAQSAFVPGRAITDNIIVSSEIMHFLKRKRQGKHGTAALKIDMSKAYDRIEWGFLQDMMLKLGFDARWVKLIMLCVTTVRYSVLRENREVGPIIPSRGLRQGDPLSPYLFILCAEGFSSLIKRYERLGLLHGVRVARSAPEVTHLFFADDSFLFFRANQAEASAVKRILTNYGDASGQLVNFTKSSISFSANVHDSIASQICGILDVTATNDHGTYLGLPSHIGRKKKAVFTYIRDKVSQRLHSWHSKMLSRAGKEILLKTVAQAMPNYAMNVFLLPLDLCKELEVMMNSFWWGNKSGGGRGIPWMRWEQLCKPKDFGGIGFKQLHTFNISMLGKQVWKLITKPESFVAKLLKARYYPRTSINEAKLGHNPSFVWRSILAAKDVVVSGSRIQIGSGQNVLIGQDHWLPDIHSGFTSSLLNEELAVAKVSSLMVPNQRCWDLDVIADIFNSRDKDLILQIPLSNRRESDVWYWLHDPCGAYSVRSCYKYLTHQDTSSSSRIWKSLWKLEVPGKVRNFLWRAATNVLPTAENLVQRRVDIMPTCSLCHACSETVTHALLECGFAKSCWMSSAVGSLGHYSSFLEWLESIFSTYSRENCQLAAMICWRIWIQRNDRLWNQRSSSVLQVLNSAGRFLFQWQSARKQLFLADVNVVNGDHGAICWEKPCFDWLKCNVDAAIFKAQGKFSVGCVIRNSGGEFVTARCECFPGIFDSREAEALGIREALSWVKRLQLPNVIIEMDNLQVFQALTENFSSPNGFGLIIEECQSLAKSLGEVQFSFVRRSANFAAHSIARAGGSMSGPREWSHVPPLCLLKYL</sequence>
<evidence type="ECO:0000313" key="2">
    <source>
        <dbReference type="Proteomes" id="UP000829398"/>
    </source>
</evidence>
<accession>A0ACB8HYL3</accession>
<dbReference type="Proteomes" id="UP000829398">
    <property type="component" value="Chromosome 9"/>
</dbReference>
<keyword evidence="1" id="KW-0695">RNA-directed DNA polymerase</keyword>
<keyword evidence="1" id="KW-0808">Transferase</keyword>
<name>A0ACB8HYL3_CITSI</name>
<proteinExistence type="predicted"/>
<reference evidence="2" key="1">
    <citation type="journal article" date="2023" name="Hortic. Res.">
        <title>A chromosome-level phased genome enabling allele-level studies in sweet orange: a case study on citrus Huanglongbing tolerance.</title>
        <authorList>
            <person name="Wu B."/>
            <person name="Yu Q."/>
            <person name="Deng Z."/>
            <person name="Duan Y."/>
            <person name="Luo F."/>
            <person name="Gmitter F. Jr."/>
        </authorList>
    </citation>
    <scope>NUCLEOTIDE SEQUENCE [LARGE SCALE GENOMIC DNA]</scope>
    <source>
        <strain evidence="2">cv. Valencia</strain>
    </source>
</reference>